<reference evidence="2" key="1">
    <citation type="journal article" date="2019" name="Int. J. Syst. Evol. Microbiol.">
        <title>The Global Catalogue of Microorganisms (GCM) 10K type strain sequencing project: providing services to taxonomists for standard genome sequencing and annotation.</title>
        <authorList>
            <consortium name="The Broad Institute Genomics Platform"/>
            <consortium name="The Broad Institute Genome Sequencing Center for Infectious Disease"/>
            <person name="Wu L."/>
            <person name="Ma J."/>
        </authorList>
    </citation>
    <scope>NUCLEOTIDE SEQUENCE [LARGE SCALE GENOMIC DNA]</scope>
    <source>
        <strain evidence="2">KCTC 52449</strain>
    </source>
</reference>
<keyword evidence="2" id="KW-1185">Reference proteome</keyword>
<dbReference type="RefSeq" id="WP_123326243.1">
    <property type="nucleotide sequence ID" value="NZ_JBHRSX010000070.1"/>
</dbReference>
<gene>
    <name evidence="1" type="ORF">ACFOEW_15590</name>
</gene>
<comment type="caution">
    <text evidence="1">The sequence shown here is derived from an EMBL/GenBank/DDBJ whole genome shotgun (WGS) entry which is preliminary data.</text>
</comment>
<name>A0ABV7K2P9_9ALTE</name>
<organism evidence="1 2">
    <name type="scientific">Alteromonas oceani</name>
    <dbReference type="NCBI Taxonomy" id="2071609"/>
    <lineage>
        <taxon>Bacteria</taxon>
        <taxon>Pseudomonadati</taxon>
        <taxon>Pseudomonadota</taxon>
        <taxon>Gammaproteobacteria</taxon>
        <taxon>Alteromonadales</taxon>
        <taxon>Alteromonadaceae</taxon>
        <taxon>Alteromonas/Salinimonas group</taxon>
        <taxon>Alteromonas</taxon>
    </lineage>
</organism>
<proteinExistence type="predicted"/>
<accession>A0ABV7K2P9</accession>
<sequence length="113" mass="12504">MKLIGSKLESDFREEILKNSVSLTAATEVVKAIGQLGFNPENAIVLDKIPDDRDTHFKILVQGEYLVSLELCNLGNSLLGKPITSSLKDYKRGLSKNGQVKLAVALNEYNRRT</sequence>
<protein>
    <submittedName>
        <fullName evidence="1">Uncharacterized protein</fullName>
    </submittedName>
</protein>
<dbReference type="Proteomes" id="UP001595477">
    <property type="component" value="Unassembled WGS sequence"/>
</dbReference>
<evidence type="ECO:0000313" key="2">
    <source>
        <dbReference type="Proteomes" id="UP001595477"/>
    </source>
</evidence>
<dbReference type="EMBL" id="JBHRSX010000070">
    <property type="protein sequence ID" value="MFC3203234.1"/>
    <property type="molecule type" value="Genomic_DNA"/>
</dbReference>
<evidence type="ECO:0000313" key="1">
    <source>
        <dbReference type="EMBL" id="MFC3203234.1"/>
    </source>
</evidence>